<reference evidence="4 5" key="1">
    <citation type="submission" date="2014-04" db="EMBL/GenBank/DDBJ databases">
        <title>Genome evolution of avian class.</title>
        <authorList>
            <person name="Zhang G."/>
            <person name="Li C."/>
        </authorList>
    </citation>
    <scope>NUCLEOTIDE SEQUENCE [LARGE SCALE GENOMIC DNA]</scope>
    <source>
        <strain evidence="4">BGI_N300</strain>
    </source>
</reference>
<dbReference type="InterPro" id="IPR032675">
    <property type="entry name" value="LRR_dom_sf"/>
</dbReference>
<dbReference type="EMBL" id="KL218558">
    <property type="protein sequence ID" value="KFP06570.1"/>
    <property type="molecule type" value="Genomic_DNA"/>
</dbReference>
<evidence type="ECO:0000256" key="1">
    <source>
        <dbReference type="ARBA" id="ARBA00022614"/>
    </source>
</evidence>
<organism evidence="4 5">
    <name type="scientific">Calypte anna</name>
    <name type="common">Anna's hummingbird</name>
    <name type="synonym">Archilochus anna</name>
    <dbReference type="NCBI Taxonomy" id="9244"/>
    <lineage>
        <taxon>Eukaryota</taxon>
        <taxon>Metazoa</taxon>
        <taxon>Chordata</taxon>
        <taxon>Craniata</taxon>
        <taxon>Vertebrata</taxon>
        <taxon>Euteleostomi</taxon>
        <taxon>Archelosauria</taxon>
        <taxon>Archosauria</taxon>
        <taxon>Dinosauria</taxon>
        <taxon>Saurischia</taxon>
        <taxon>Theropoda</taxon>
        <taxon>Coelurosauria</taxon>
        <taxon>Aves</taxon>
        <taxon>Neognathae</taxon>
        <taxon>Neoaves</taxon>
        <taxon>Strisores</taxon>
        <taxon>Apodiformes</taxon>
        <taxon>Trochilidae</taxon>
        <taxon>Calypte</taxon>
    </lineage>
</organism>
<dbReference type="SMART" id="SM00364">
    <property type="entry name" value="LRR_BAC"/>
    <property type="match status" value="4"/>
</dbReference>
<dbReference type="SUPFAM" id="SSF52058">
    <property type="entry name" value="L domain-like"/>
    <property type="match status" value="2"/>
</dbReference>
<dbReference type="PRINTS" id="PR00019">
    <property type="entry name" value="LEURICHRPT"/>
</dbReference>
<dbReference type="Proteomes" id="UP000054308">
    <property type="component" value="Unassembled WGS sequence"/>
</dbReference>
<dbReference type="PANTHER" id="PTHR24366">
    <property type="entry name" value="IG(IMMUNOGLOBULIN) AND LRR(LEUCINE RICH REPEAT) DOMAINS"/>
    <property type="match status" value="1"/>
</dbReference>
<evidence type="ECO:0000256" key="2">
    <source>
        <dbReference type="ARBA" id="ARBA00022737"/>
    </source>
</evidence>
<accession>A0A091IGT1</accession>
<evidence type="ECO:0000256" key="3">
    <source>
        <dbReference type="SAM" id="MobiDB-lite"/>
    </source>
</evidence>
<dbReference type="SMART" id="SM00369">
    <property type="entry name" value="LRR_TYP"/>
    <property type="match status" value="12"/>
</dbReference>
<feature type="region of interest" description="Disordered" evidence="3">
    <location>
        <begin position="405"/>
        <end position="424"/>
    </location>
</feature>
<dbReference type="InterPro" id="IPR003591">
    <property type="entry name" value="Leu-rich_rpt_typical-subtyp"/>
</dbReference>
<dbReference type="InterPro" id="IPR001611">
    <property type="entry name" value="Leu-rich_rpt"/>
</dbReference>
<dbReference type="Pfam" id="PF13855">
    <property type="entry name" value="LRR_8"/>
    <property type="match status" value="3"/>
</dbReference>
<feature type="non-terminal residue" evidence="4">
    <location>
        <position position="571"/>
    </location>
</feature>
<keyword evidence="5" id="KW-1185">Reference proteome</keyword>
<feature type="non-terminal residue" evidence="4">
    <location>
        <position position="1"/>
    </location>
</feature>
<dbReference type="PANTHER" id="PTHR24366:SF96">
    <property type="entry name" value="LEUCINE RICH REPEAT CONTAINING 53"/>
    <property type="match status" value="1"/>
</dbReference>
<keyword evidence="1" id="KW-0433">Leucine-rich repeat</keyword>
<keyword evidence="2" id="KW-0677">Repeat</keyword>
<dbReference type="Gene3D" id="3.80.10.10">
    <property type="entry name" value="Ribonuclease Inhibitor"/>
    <property type="match status" value="4"/>
</dbReference>
<proteinExistence type="predicted"/>
<gene>
    <name evidence="4" type="ORF">N300_09901</name>
</gene>
<evidence type="ECO:0000313" key="5">
    <source>
        <dbReference type="Proteomes" id="UP000054308"/>
    </source>
</evidence>
<name>A0A091IGT1_CALAN</name>
<dbReference type="AlphaFoldDB" id="A0A091IGT1"/>
<dbReference type="PROSITE" id="PS51450">
    <property type="entry name" value="LRR"/>
    <property type="match status" value="4"/>
</dbReference>
<evidence type="ECO:0000313" key="4">
    <source>
        <dbReference type="EMBL" id="KFP06570.1"/>
    </source>
</evidence>
<sequence>GCLLLCLIPSVLQAQSKEEVRPKPPLCQQSPVKVSCRGAGLQSFPEVLGQGVKYLELSNNFIQNLTSDSIQGFGQLEYLDLGSNQLEYLDLGSNQLEAVSDLSLAQLPNLHTLLLGSNHLDHNYHANGRALQVLRNIQVLDLSANSLESHMAAWFITNLTGLRSLHLSGNRMSKLPAGIFWSTPRLRQLDLSNNYIMEIEEGAFEALGELEVVNLALNSLHCVSGFSLRQLRVLNLSHNALELFSSEDGAEPYLLQVLDLSHNRLLCFPELPRAHYLTHLNLSNNFIASLLPGSRQPGDFVLHYEEMGRFRGTWHAGLTRLADLDLSYNHLQVFPVPFFRSLSSLHSLSLARNCLREVAGDGLSRAALPVRCLDLHGNAIRLLPPWVFDSLPLLEALDLGSNSLQPCQGHGSHPGGESQPPAPGGTCTPFYGISHLKHLSLNNLTRLQPYAFHQTSLLSLDLSGNRDLSVSQEALGGLEFSLQKLSLRGNGMDNSEAELPCLRVLTALDLAGNRLSFLPSGLFCSPLESLDLRDNLLQTLEKPALASWPRNLRDVAISGNPFSCCSLAWLD</sequence>
<protein>
    <submittedName>
        <fullName evidence="4">Leucine-rich repeat-containing protein 32</fullName>
    </submittedName>
</protein>
<dbReference type="Pfam" id="PF00560">
    <property type="entry name" value="LRR_1"/>
    <property type="match status" value="1"/>
</dbReference>
<dbReference type="STRING" id="9244.A0A091IGT1"/>